<dbReference type="EMBL" id="QOWE01000028">
    <property type="protein sequence ID" value="RCR66381.1"/>
    <property type="molecule type" value="Genomic_DNA"/>
</dbReference>
<reference evidence="2 3" key="1">
    <citation type="submission" date="2018-07" db="EMBL/GenBank/DDBJ databases">
        <title>Genome analysis of Larkinella rosea.</title>
        <authorList>
            <person name="Zhou Z."/>
            <person name="Wang G."/>
        </authorList>
    </citation>
    <scope>NUCLEOTIDE SEQUENCE [LARGE SCALE GENOMIC DNA]</scope>
    <source>
        <strain evidence="3">zzj9</strain>
    </source>
</reference>
<evidence type="ECO:0000313" key="2">
    <source>
        <dbReference type="EMBL" id="RCR66381.1"/>
    </source>
</evidence>
<dbReference type="RefSeq" id="WP_114409224.1">
    <property type="nucleotide sequence ID" value="NZ_QOWE01000028.1"/>
</dbReference>
<keyword evidence="1" id="KW-0732">Signal</keyword>
<gene>
    <name evidence="2" type="ORF">DUE52_27110</name>
</gene>
<comment type="caution">
    <text evidence="2">The sequence shown here is derived from an EMBL/GenBank/DDBJ whole genome shotgun (WGS) entry which is preliminary data.</text>
</comment>
<feature type="signal peptide" evidence="1">
    <location>
        <begin position="1"/>
        <end position="20"/>
    </location>
</feature>
<evidence type="ECO:0000256" key="1">
    <source>
        <dbReference type="SAM" id="SignalP"/>
    </source>
</evidence>
<dbReference type="OrthoDB" id="933627at2"/>
<sequence>MKIQFLLLISFILLSLGGSAQDLDWNTYPDGSFNHTYPTVGNAPVSVGVETTGSTSSLNANEPNGRPTGLRLAADFPASGNCVSVKITFSQPVSNLNFNLIDIDYADGDSDYQDVVTVSGSNGGTPVSPSIGSAATNTVSGNTVTGINSDVALAQNLVTFSSPVTEVTIQYCAGPAFALPESQEIYIGDFTWDDEPAMPVRLASFSGKRVEHQMLLGWQTTFESNSAYFVVERSTDAKAFEAIGRVVSQGFSESMQAYGFTDEAPQKGTNYYRLRQVDRDGRFEFSKILGLTYDADGFYFEVLALERGRIEVKTNAPDPAFAVVDLRGIANLGSVEKMGATRYVLQVTPSGLATPSLKIVQMRTSHFGYAKRVLLNDLN</sequence>
<proteinExistence type="predicted"/>
<keyword evidence="3" id="KW-1185">Reference proteome</keyword>
<dbReference type="AlphaFoldDB" id="A0A368JJT3"/>
<name>A0A368JJT3_9BACT</name>
<dbReference type="Proteomes" id="UP000253383">
    <property type="component" value="Unassembled WGS sequence"/>
</dbReference>
<accession>A0A368JJT3</accession>
<evidence type="ECO:0000313" key="3">
    <source>
        <dbReference type="Proteomes" id="UP000253383"/>
    </source>
</evidence>
<protein>
    <submittedName>
        <fullName evidence="2">Uncharacterized protein</fullName>
    </submittedName>
</protein>
<organism evidence="2 3">
    <name type="scientific">Larkinella punicea</name>
    <dbReference type="NCBI Taxonomy" id="2315727"/>
    <lineage>
        <taxon>Bacteria</taxon>
        <taxon>Pseudomonadati</taxon>
        <taxon>Bacteroidota</taxon>
        <taxon>Cytophagia</taxon>
        <taxon>Cytophagales</taxon>
        <taxon>Spirosomataceae</taxon>
        <taxon>Larkinella</taxon>
    </lineage>
</organism>
<feature type="chain" id="PRO_5016845204" evidence="1">
    <location>
        <begin position="21"/>
        <end position="379"/>
    </location>
</feature>